<evidence type="ECO:0000313" key="2">
    <source>
        <dbReference type="EMBL" id="QHT14332.1"/>
    </source>
</evidence>
<dbReference type="InterPro" id="IPR003115">
    <property type="entry name" value="ParB_N"/>
</dbReference>
<dbReference type="InterPro" id="IPR036086">
    <property type="entry name" value="ParB/Sulfiredoxin_sf"/>
</dbReference>
<dbReference type="EMBL" id="MN739581">
    <property type="protein sequence ID" value="QHT14332.1"/>
    <property type="molecule type" value="Genomic_DNA"/>
</dbReference>
<protein>
    <recommendedName>
        <fullName evidence="1">ParB-like N-terminal domain-containing protein</fullName>
    </recommendedName>
</protein>
<organism evidence="2">
    <name type="scientific">viral metagenome</name>
    <dbReference type="NCBI Taxonomy" id="1070528"/>
    <lineage>
        <taxon>unclassified sequences</taxon>
        <taxon>metagenomes</taxon>
        <taxon>organismal metagenomes</taxon>
    </lineage>
</organism>
<dbReference type="AlphaFoldDB" id="A0A6C0DD45"/>
<dbReference type="SUPFAM" id="SSF110849">
    <property type="entry name" value="ParB/Sulfiredoxin"/>
    <property type="match status" value="1"/>
</dbReference>
<sequence length="163" mass="18849">MKPWTTNKNYKEWKQDVKHHQTKKVKRSSKDMCRKGSFCKGAKNIPRKLMPQIYDVDAFSKKIKRKYNVRTRRLTMKAKALKPSQNEINEERVDDVIEEIGPKKKIKHPVVVSKDKYVVDGHHRWAAMKKAAPEKRIPVVMINAPISDALGVAVAAGTKREKF</sequence>
<dbReference type="Gene3D" id="3.90.1530.10">
    <property type="entry name" value="Conserved hypothetical protein from pyrococcus furiosus pfu- 392566-001, ParB domain"/>
    <property type="match status" value="1"/>
</dbReference>
<dbReference type="SMART" id="SM00470">
    <property type="entry name" value="ParB"/>
    <property type="match status" value="1"/>
</dbReference>
<name>A0A6C0DD45_9ZZZZ</name>
<accession>A0A6C0DD45</accession>
<feature type="domain" description="ParB-like N-terminal" evidence="1">
    <location>
        <begin position="74"/>
        <end position="158"/>
    </location>
</feature>
<evidence type="ECO:0000259" key="1">
    <source>
        <dbReference type="SMART" id="SM00470"/>
    </source>
</evidence>
<reference evidence="2" key="1">
    <citation type="journal article" date="2020" name="Nature">
        <title>Giant virus diversity and host interactions through global metagenomics.</title>
        <authorList>
            <person name="Schulz F."/>
            <person name="Roux S."/>
            <person name="Paez-Espino D."/>
            <person name="Jungbluth S."/>
            <person name="Walsh D.A."/>
            <person name="Denef V.J."/>
            <person name="McMahon K.D."/>
            <person name="Konstantinidis K.T."/>
            <person name="Eloe-Fadrosh E.A."/>
            <person name="Kyrpides N.C."/>
            <person name="Woyke T."/>
        </authorList>
    </citation>
    <scope>NUCLEOTIDE SEQUENCE</scope>
    <source>
        <strain evidence="2">GVMAG-M-3300023174-137</strain>
    </source>
</reference>
<proteinExistence type="predicted"/>